<keyword evidence="3 6" id="KW-1133">Transmembrane helix</keyword>
<evidence type="ECO:0000313" key="9">
    <source>
        <dbReference type="WBParaSite" id="BPAG_0000030101-mRNA-1"/>
    </source>
</evidence>
<sequence length="698" mass="79324">MTQETVDKEKNWKILNSVQVPPLRNFREFFADMSRFEIPPFCDLAKWNNRMLSNLLYYQTNYFAFMSLIILFCASIQLRDVLIGLVAIISVAAVLIFSLSSDPTFVQARHDHTFITLGAMLLSFYFFVYAIVPVVTVLFTFSLPLLLVLVHASTRLRGFKVKFNHQFERIGLKHTVMACVLLVVHVYIQLLLFINEGLRICAVEDNFVFGHLADTLLQFNKVSSWACVTLGYVELFGMSGSGIFWRVYGLLVEKSLMDDMDLEMVEEYCLKSEGKSLISSRSVSCFSIISVVIASGFCSSYQVLGLLVCPALFIGLLETTKWFCYYVVSSYINISADFNAVFHRIIATIRSREVAFFGLRKKFDMNATLCLRSLRLELLKALRCDVQCHVHMSKILHKCGDSEKLFCEMFTFELSRLALEGDICEEFLQLSALKELWQLLFLVRSEYLRLFLLHLSRPSHRLIRIVLNLFHETLLLRNIKTRLVCSLEFINFRNCCVAENKIRKFSPFLSTTEKILAHLGFASEILSSNEIPEEKKFLFVTETLKKAIEFCAVEAHIEQEDTNHSNMSSNSSISGGTDEPQSSADEMPVEKDSNEAIARSVVMELKSRLVERIKELDTAKTAEIDHAQGMATAEDGFREIPATNGSYDAERDELNFFSSVSKSIGRLQSPVKLDLKQAISFIKSAPSVDFIDDAGNES</sequence>
<dbReference type="EMBL" id="UZAD01000012">
    <property type="protein sequence ID" value="VDN81488.1"/>
    <property type="molecule type" value="Genomic_DNA"/>
</dbReference>
<comment type="subcellular location">
    <subcellularLocation>
        <location evidence="1">Membrane</location>
        <topology evidence="1">Multi-pass membrane protein</topology>
    </subcellularLocation>
</comment>
<name>A0A0N4SXA9_BRUPA</name>
<evidence type="ECO:0000256" key="3">
    <source>
        <dbReference type="ARBA" id="ARBA00022989"/>
    </source>
</evidence>
<feature type="transmembrane region" description="Helical" evidence="6">
    <location>
        <begin position="120"/>
        <end position="149"/>
    </location>
</feature>
<accession>A0A0N4SXA9</accession>
<keyword evidence="2 6" id="KW-0812">Transmembrane</keyword>
<evidence type="ECO:0000256" key="5">
    <source>
        <dbReference type="SAM" id="MobiDB-lite"/>
    </source>
</evidence>
<feature type="transmembrane region" description="Helical" evidence="6">
    <location>
        <begin position="170"/>
        <end position="188"/>
    </location>
</feature>
<gene>
    <name evidence="7" type="ORF">BPAG_LOCUS302</name>
</gene>
<reference evidence="7 8" key="2">
    <citation type="submission" date="2018-11" db="EMBL/GenBank/DDBJ databases">
        <authorList>
            <consortium name="Pathogen Informatics"/>
        </authorList>
    </citation>
    <scope>NUCLEOTIDE SEQUENCE [LARGE SCALE GENOMIC DNA]</scope>
</reference>
<feature type="transmembrane region" description="Helical" evidence="6">
    <location>
        <begin position="81"/>
        <end position="100"/>
    </location>
</feature>
<evidence type="ECO:0000256" key="1">
    <source>
        <dbReference type="ARBA" id="ARBA00004141"/>
    </source>
</evidence>
<evidence type="ECO:0000256" key="6">
    <source>
        <dbReference type="SAM" id="Phobius"/>
    </source>
</evidence>
<feature type="compositionally biased region" description="Low complexity" evidence="5">
    <location>
        <begin position="564"/>
        <end position="574"/>
    </location>
</feature>
<dbReference type="GO" id="GO:0016020">
    <property type="term" value="C:membrane"/>
    <property type="evidence" value="ECO:0007669"/>
    <property type="project" value="UniProtKB-SubCell"/>
</dbReference>
<feature type="transmembrane region" description="Helical" evidence="6">
    <location>
        <begin position="56"/>
        <end position="74"/>
    </location>
</feature>
<keyword evidence="8" id="KW-1185">Reference proteome</keyword>
<keyword evidence="4 6" id="KW-0472">Membrane</keyword>
<dbReference type="InterPro" id="IPR004895">
    <property type="entry name" value="Prenylated_rab_accept_PRA1"/>
</dbReference>
<reference evidence="9" key="1">
    <citation type="submission" date="2016-04" db="UniProtKB">
        <authorList>
            <consortium name="WormBaseParasite"/>
        </authorList>
    </citation>
    <scope>IDENTIFICATION</scope>
</reference>
<proteinExistence type="predicted"/>
<dbReference type="PANTHER" id="PTHR12859:SF0">
    <property type="entry name" value="PRA1 FAMILY PROTEIN"/>
    <property type="match status" value="1"/>
</dbReference>
<dbReference type="STRING" id="6280.A0A0N4SXA9"/>
<evidence type="ECO:0000313" key="7">
    <source>
        <dbReference type="EMBL" id="VDN81488.1"/>
    </source>
</evidence>
<dbReference type="AlphaFoldDB" id="A0A0N4SXA9"/>
<dbReference type="Proteomes" id="UP000278627">
    <property type="component" value="Unassembled WGS sequence"/>
</dbReference>
<feature type="region of interest" description="Disordered" evidence="5">
    <location>
        <begin position="561"/>
        <end position="593"/>
    </location>
</feature>
<evidence type="ECO:0000256" key="4">
    <source>
        <dbReference type="ARBA" id="ARBA00023136"/>
    </source>
</evidence>
<dbReference type="WBParaSite" id="BPAG_0000030101-mRNA-1">
    <property type="protein sequence ID" value="BPAG_0000030101-mRNA-1"/>
    <property type="gene ID" value="BPAG_0000030101"/>
</dbReference>
<dbReference type="Pfam" id="PF03208">
    <property type="entry name" value="PRA1"/>
    <property type="match status" value="1"/>
</dbReference>
<protein>
    <submittedName>
        <fullName evidence="9">BMA-SPE-42</fullName>
    </submittedName>
</protein>
<evidence type="ECO:0000256" key="2">
    <source>
        <dbReference type="ARBA" id="ARBA00022692"/>
    </source>
</evidence>
<organism evidence="9">
    <name type="scientific">Brugia pahangi</name>
    <name type="common">Filarial nematode worm</name>
    <dbReference type="NCBI Taxonomy" id="6280"/>
    <lineage>
        <taxon>Eukaryota</taxon>
        <taxon>Metazoa</taxon>
        <taxon>Ecdysozoa</taxon>
        <taxon>Nematoda</taxon>
        <taxon>Chromadorea</taxon>
        <taxon>Rhabditida</taxon>
        <taxon>Spirurina</taxon>
        <taxon>Spiruromorpha</taxon>
        <taxon>Filarioidea</taxon>
        <taxon>Onchocercidae</taxon>
        <taxon>Brugia</taxon>
    </lineage>
</organism>
<evidence type="ECO:0000313" key="8">
    <source>
        <dbReference type="Proteomes" id="UP000278627"/>
    </source>
</evidence>
<dbReference type="PANTHER" id="PTHR12859">
    <property type="entry name" value="PRA1 PROTEIN"/>
    <property type="match status" value="1"/>
</dbReference>